<comment type="similarity">
    <text evidence="1 4">Belongs to the aldehyde dehydrogenase family.</text>
</comment>
<keyword evidence="2 4" id="KW-0560">Oxidoreductase</keyword>
<dbReference type="GO" id="GO:0016620">
    <property type="term" value="F:oxidoreductase activity, acting on the aldehyde or oxo group of donors, NAD or NADP as acceptor"/>
    <property type="evidence" value="ECO:0007669"/>
    <property type="project" value="InterPro"/>
</dbReference>
<dbReference type="Gene3D" id="3.40.309.10">
    <property type="entry name" value="Aldehyde Dehydrogenase, Chain A, domain 2"/>
    <property type="match status" value="1"/>
</dbReference>
<evidence type="ECO:0000259" key="5">
    <source>
        <dbReference type="Pfam" id="PF00171"/>
    </source>
</evidence>
<dbReference type="SUPFAM" id="SSF53720">
    <property type="entry name" value="ALDH-like"/>
    <property type="match status" value="1"/>
</dbReference>
<evidence type="ECO:0000313" key="6">
    <source>
        <dbReference type="EMBL" id="KAK7681979.1"/>
    </source>
</evidence>
<evidence type="ECO:0000256" key="2">
    <source>
        <dbReference type="ARBA" id="ARBA00023002"/>
    </source>
</evidence>
<dbReference type="InterPro" id="IPR015590">
    <property type="entry name" value="Aldehyde_DH_dom"/>
</dbReference>
<dbReference type="EMBL" id="JASBNA010000038">
    <property type="protein sequence ID" value="KAK7681979.1"/>
    <property type="molecule type" value="Genomic_DNA"/>
</dbReference>
<dbReference type="InterPro" id="IPR029510">
    <property type="entry name" value="Ald_DH_CS_GLU"/>
</dbReference>
<dbReference type="Gene3D" id="3.40.605.10">
    <property type="entry name" value="Aldehyde Dehydrogenase, Chain A, domain 1"/>
    <property type="match status" value="2"/>
</dbReference>
<evidence type="ECO:0000313" key="7">
    <source>
        <dbReference type="Proteomes" id="UP001385951"/>
    </source>
</evidence>
<sequence length="330" mass="35667">MSSQTQTTISPHNQSPYIVRTYPSEKVIESTIKVAKDAQKQWAKVPLKERIAIGHKFIEEFKKAADTVPKELAWSMGRPISQGAGEVRGFLDRAEYLLSIAESSLSDVSLADTDKPGFKRYIKRTPLGVILIIAPWNYPYLVSINAVLPAILAGNAVLLKPSPQTPEAAERIASALIAAGVPDKIVQWTLFHLPAVSLGGKSVRKAAVDAEGFKGVALELGGKDPAYVRPDADLDYTVGELVDGALFNSGQSCCSIERIYVHEDVYDAFVPKFVELVKKYKLGDPTSTETNLGPVVSLASAQRIRKQVSDAIKAGAKPLIPESLFPIAAA</sequence>
<dbReference type="Pfam" id="PF00171">
    <property type="entry name" value="Aldedh"/>
    <property type="match status" value="1"/>
</dbReference>
<protein>
    <recommendedName>
        <fullName evidence="5">Aldehyde dehydrogenase domain-containing protein</fullName>
    </recommendedName>
</protein>
<dbReference type="InterPro" id="IPR016163">
    <property type="entry name" value="Ald_DH_C"/>
</dbReference>
<organism evidence="6 7">
    <name type="scientific">Cerrena zonata</name>
    <dbReference type="NCBI Taxonomy" id="2478898"/>
    <lineage>
        <taxon>Eukaryota</taxon>
        <taxon>Fungi</taxon>
        <taxon>Dikarya</taxon>
        <taxon>Basidiomycota</taxon>
        <taxon>Agaricomycotina</taxon>
        <taxon>Agaricomycetes</taxon>
        <taxon>Polyporales</taxon>
        <taxon>Cerrenaceae</taxon>
        <taxon>Cerrena</taxon>
    </lineage>
</organism>
<evidence type="ECO:0000256" key="3">
    <source>
        <dbReference type="PROSITE-ProRule" id="PRU10007"/>
    </source>
</evidence>
<dbReference type="InterPro" id="IPR016162">
    <property type="entry name" value="Ald_DH_N"/>
</dbReference>
<comment type="caution">
    <text evidence="6">The sequence shown here is derived from an EMBL/GenBank/DDBJ whole genome shotgun (WGS) entry which is preliminary data.</text>
</comment>
<reference evidence="6 7" key="1">
    <citation type="submission" date="2022-09" db="EMBL/GenBank/DDBJ databases">
        <authorList>
            <person name="Palmer J.M."/>
        </authorList>
    </citation>
    <scope>NUCLEOTIDE SEQUENCE [LARGE SCALE GENOMIC DNA]</scope>
    <source>
        <strain evidence="6 7">DSM 7382</strain>
    </source>
</reference>
<evidence type="ECO:0000256" key="1">
    <source>
        <dbReference type="ARBA" id="ARBA00009986"/>
    </source>
</evidence>
<keyword evidence="7" id="KW-1185">Reference proteome</keyword>
<dbReference type="PROSITE" id="PS00687">
    <property type="entry name" value="ALDEHYDE_DEHYDR_GLU"/>
    <property type="match status" value="1"/>
</dbReference>
<evidence type="ECO:0000256" key="4">
    <source>
        <dbReference type="RuleBase" id="RU003345"/>
    </source>
</evidence>
<dbReference type="InterPro" id="IPR016161">
    <property type="entry name" value="Ald_DH/histidinol_DH"/>
</dbReference>
<dbReference type="Proteomes" id="UP001385951">
    <property type="component" value="Unassembled WGS sequence"/>
</dbReference>
<proteinExistence type="inferred from homology"/>
<feature type="domain" description="Aldehyde dehydrogenase" evidence="5">
    <location>
        <begin position="4"/>
        <end position="320"/>
    </location>
</feature>
<accession>A0AAW0FSE9</accession>
<gene>
    <name evidence="6" type="ORF">QCA50_014942</name>
</gene>
<name>A0AAW0FSE9_9APHY</name>
<feature type="active site" evidence="3">
    <location>
        <position position="219"/>
    </location>
</feature>
<dbReference type="PANTHER" id="PTHR11699">
    <property type="entry name" value="ALDEHYDE DEHYDROGENASE-RELATED"/>
    <property type="match status" value="1"/>
</dbReference>
<dbReference type="AlphaFoldDB" id="A0AAW0FSE9"/>